<keyword evidence="4" id="KW-1185">Reference proteome</keyword>
<feature type="domain" description="BTB" evidence="2">
    <location>
        <begin position="38"/>
        <end position="105"/>
    </location>
</feature>
<dbReference type="AlphaFoldDB" id="A0A8H7E4Q1"/>
<protein>
    <recommendedName>
        <fullName evidence="2">BTB domain-containing protein</fullName>
    </recommendedName>
</protein>
<accession>A0A8H7E4Q1</accession>
<evidence type="ECO:0000259" key="2">
    <source>
        <dbReference type="PROSITE" id="PS50097"/>
    </source>
</evidence>
<reference evidence="3" key="1">
    <citation type="submission" date="2020-02" db="EMBL/GenBank/DDBJ databases">
        <authorList>
            <person name="Palmer J.M."/>
        </authorList>
    </citation>
    <scope>NUCLEOTIDE SEQUENCE</scope>
    <source>
        <strain evidence="3">EPUS1.4</strain>
        <tissue evidence="3">Thallus</tissue>
    </source>
</reference>
<dbReference type="SMART" id="SM00225">
    <property type="entry name" value="BTB"/>
    <property type="match status" value="1"/>
</dbReference>
<feature type="compositionally biased region" description="Basic and acidic residues" evidence="1">
    <location>
        <begin position="10"/>
        <end position="20"/>
    </location>
</feature>
<gene>
    <name evidence="3" type="ORF">GJ744_011628</name>
</gene>
<dbReference type="Proteomes" id="UP000606974">
    <property type="component" value="Unassembled WGS sequence"/>
</dbReference>
<evidence type="ECO:0000313" key="4">
    <source>
        <dbReference type="Proteomes" id="UP000606974"/>
    </source>
</evidence>
<name>A0A8H7E4Q1_9EURO</name>
<dbReference type="Pfam" id="PF00651">
    <property type="entry name" value="BTB"/>
    <property type="match status" value="1"/>
</dbReference>
<proteinExistence type="predicted"/>
<organism evidence="3 4">
    <name type="scientific">Endocarpon pusillum</name>
    <dbReference type="NCBI Taxonomy" id="364733"/>
    <lineage>
        <taxon>Eukaryota</taxon>
        <taxon>Fungi</taxon>
        <taxon>Dikarya</taxon>
        <taxon>Ascomycota</taxon>
        <taxon>Pezizomycotina</taxon>
        <taxon>Eurotiomycetes</taxon>
        <taxon>Chaetothyriomycetidae</taxon>
        <taxon>Verrucariales</taxon>
        <taxon>Verrucariaceae</taxon>
        <taxon>Endocarpon</taxon>
    </lineage>
</organism>
<dbReference type="CDD" id="cd18186">
    <property type="entry name" value="BTB_POZ_ZBTB_KLHL-like"/>
    <property type="match status" value="1"/>
</dbReference>
<evidence type="ECO:0000313" key="3">
    <source>
        <dbReference type="EMBL" id="KAF7506591.1"/>
    </source>
</evidence>
<sequence>MSDSRNTHQRPTEPKMDDFRKGQIDDAQLKLLRSGENSDLKIRCRDRMWGVHKVILAQRCPFFRAALRPGFQEESSGIIVMDEDEPQAINELLTYLYTLSDQINLPSGRDRKIGFIDVYDEVYSDSLIPELNDRPQQLIQSLTNNVKYLSDVLVTADKYQVSDLATLAGQKIAARLVVLQCWAGAWKDGWKEKDGWKDLDKRLTSAFSEALYLEHEMPPLQRYQNTFFQTVISKFDIDTIFSDVEFIQAHPRLTREVLLDRNKALKSMVEDVPKSKRKKYTMQH</sequence>
<dbReference type="EMBL" id="JAACFV010000084">
    <property type="protein sequence ID" value="KAF7506591.1"/>
    <property type="molecule type" value="Genomic_DNA"/>
</dbReference>
<dbReference type="SUPFAM" id="SSF54695">
    <property type="entry name" value="POZ domain"/>
    <property type="match status" value="1"/>
</dbReference>
<dbReference type="PROSITE" id="PS50097">
    <property type="entry name" value="BTB"/>
    <property type="match status" value="1"/>
</dbReference>
<dbReference type="InterPro" id="IPR011333">
    <property type="entry name" value="SKP1/BTB/POZ_sf"/>
</dbReference>
<dbReference type="InterPro" id="IPR000210">
    <property type="entry name" value="BTB/POZ_dom"/>
</dbReference>
<dbReference type="Gene3D" id="3.30.710.10">
    <property type="entry name" value="Potassium Channel Kv1.1, Chain A"/>
    <property type="match status" value="1"/>
</dbReference>
<evidence type="ECO:0000256" key="1">
    <source>
        <dbReference type="SAM" id="MobiDB-lite"/>
    </source>
</evidence>
<feature type="region of interest" description="Disordered" evidence="1">
    <location>
        <begin position="1"/>
        <end position="20"/>
    </location>
</feature>
<comment type="caution">
    <text evidence="3">The sequence shown here is derived from an EMBL/GenBank/DDBJ whole genome shotgun (WGS) entry which is preliminary data.</text>
</comment>
<dbReference type="OrthoDB" id="6359816at2759"/>
<dbReference type="PANTHER" id="PTHR24413">
    <property type="entry name" value="SPECKLE-TYPE POZ PROTEIN"/>
    <property type="match status" value="1"/>
</dbReference>